<dbReference type="Pfam" id="PF17411">
    <property type="entry name" value="SmaI"/>
    <property type="match status" value="1"/>
</dbReference>
<evidence type="ECO:0008006" key="3">
    <source>
        <dbReference type="Google" id="ProtNLM"/>
    </source>
</evidence>
<organism evidence="1 2">
    <name type="scientific">Salinivibrio siamensis</name>
    <dbReference type="NCBI Taxonomy" id="414286"/>
    <lineage>
        <taxon>Bacteria</taxon>
        <taxon>Pseudomonadati</taxon>
        <taxon>Pseudomonadota</taxon>
        <taxon>Gammaproteobacteria</taxon>
        <taxon>Vibrionales</taxon>
        <taxon>Vibrionaceae</taxon>
        <taxon>Salinivibrio</taxon>
    </lineage>
</organism>
<evidence type="ECO:0000313" key="2">
    <source>
        <dbReference type="Proteomes" id="UP000189410"/>
    </source>
</evidence>
<protein>
    <recommendedName>
        <fullName evidence="3">Restriction endonuclease</fullName>
    </recommendedName>
</protein>
<evidence type="ECO:0000313" key="1">
    <source>
        <dbReference type="EMBL" id="OOE84210.1"/>
    </source>
</evidence>
<keyword evidence="2" id="KW-1185">Reference proteome</keyword>
<dbReference type="InterPro" id="IPR049519">
    <property type="entry name" value="SmaI"/>
</dbReference>
<name>A0ABX3K7W8_9GAMM</name>
<accession>A0ABX3K7W8</accession>
<gene>
    <name evidence="1" type="ORF">BZG73_10095</name>
</gene>
<dbReference type="RefSeq" id="WP_077668232.1">
    <property type="nucleotide sequence ID" value="NZ_MUFB01000017.1"/>
</dbReference>
<sequence>MSFIPSEIITQCTDDVIVNIKRTLGSRCRFKSYNDRDFNSVLSQKAVAYLGSKIMIHTHLTNSPYSKIHFEYGLEEAINLAADKSGRKAQLATIGNPGHDITINGERYSLKTQAGKSTNFHFIHISKWMELGKNPNWGQDETVLTELRKEFLSHLQGYERILVLRYLPGRKANSEYSHYYELIEIPKTLLITCQDGWFEMKFDSRQNPKPGYCYVVEGKTKLFSLYFDGGGERKLQIKSIIKERCILHATWEFDV</sequence>
<proteinExistence type="predicted"/>
<comment type="caution">
    <text evidence="1">The sequence shown here is derived from an EMBL/GenBank/DDBJ whole genome shotgun (WGS) entry which is preliminary data.</text>
</comment>
<reference evidence="1 2" key="1">
    <citation type="journal article" date="2017" name="Genome Announc.">
        <title>Draft Genome Sequences of Salinivibrio proteolyticus, Salinivibrio sharmensis, Salinivibrio siamensis, Salinivibrio costicola subsp. alcaliphilus, Salinivibrio costicola subsp. vallismortis, and 29 New Isolates Belonging to the Genus Salinivibrio.</title>
        <authorList>
            <person name="Lopez-Hermoso C."/>
            <person name="de la Haba R.R."/>
            <person name="Sanchez-Porro C."/>
            <person name="Bayliss S.C."/>
            <person name="Feil E.J."/>
            <person name="Ventosa A."/>
        </authorList>
    </citation>
    <scope>NUCLEOTIDE SEQUENCE [LARGE SCALE GENOMIC DNA]</scope>
    <source>
        <strain evidence="1 2">JCM 14472</strain>
    </source>
</reference>
<dbReference type="EMBL" id="MUFB01000017">
    <property type="protein sequence ID" value="OOE84210.1"/>
    <property type="molecule type" value="Genomic_DNA"/>
</dbReference>
<dbReference type="Proteomes" id="UP000189410">
    <property type="component" value="Unassembled WGS sequence"/>
</dbReference>